<evidence type="ECO:0008006" key="4">
    <source>
        <dbReference type="Google" id="ProtNLM"/>
    </source>
</evidence>
<protein>
    <recommendedName>
        <fullName evidence="4">GDT1 family protein</fullName>
    </recommendedName>
</protein>
<dbReference type="AlphaFoldDB" id="A0A844Z5Q9"/>
<dbReference type="RefSeq" id="WP_160773066.1">
    <property type="nucleotide sequence ID" value="NZ_WTYV01000007.1"/>
</dbReference>
<keyword evidence="1" id="KW-0472">Membrane</keyword>
<feature type="transmembrane region" description="Helical" evidence="1">
    <location>
        <begin position="37"/>
        <end position="58"/>
    </location>
</feature>
<feature type="transmembrane region" description="Helical" evidence="1">
    <location>
        <begin position="70"/>
        <end position="88"/>
    </location>
</feature>
<sequence length="187" mass="18527">MTGFFLTLLACLAVELPGRDSVRVAHLSAKLGAGAGLLAAIWISALAASALAVVAAGLMAPLLPGAARQMLVAFALALAALELALRRAPRAPAEPTRSAGAMLVVLLAAQITDGARLIVLALALATKVPLAAAAGGALASGAALTLAALAGAAWPAWQRLRLVRLVIAALLLGFAVVLGLDARGLLG</sequence>
<accession>A0A844Z5Q9</accession>
<feature type="transmembrane region" description="Helical" evidence="1">
    <location>
        <begin position="130"/>
        <end position="156"/>
    </location>
</feature>
<dbReference type="Proteomes" id="UP000466966">
    <property type="component" value="Unassembled WGS sequence"/>
</dbReference>
<evidence type="ECO:0000313" key="2">
    <source>
        <dbReference type="EMBL" id="MXO73143.1"/>
    </source>
</evidence>
<reference evidence="2 3" key="1">
    <citation type="submission" date="2019-12" db="EMBL/GenBank/DDBJ databases">
        <title>Genomic-based taxomic classification of the family Erythrobacteraceae.</title>
        <authorList>
            <person name="Xu L."/>
        </authorList>
    </citation>
    <scope>NUCLEOTIDE SEQUENCE [LARGE SCALE GENOMIC DNA]</scope>
    <source>
        <strain evidence="2 3">M0322</strain>
    </source>
</reference>
<organism evidence="2 3">
    <name type="scientific">Alteraurantiacibacter buctensis</name>
    <dbReference type="NCBI Taxonomy" id="1503981"/>
    <lineage>
        <taxon>Bacteria</taxon>
        <taxon>Pseudomonadati</taxon>
        <taxon>Pseudomonadota</taxon>
        <taxon>Alphaproteobacteria</taxon>
        <taxon>Sphingomonadales</taxon>
        <taxon>Erythrobacteraceae</taxon>
        <taxon>Alteraurantiacibacter</taxon>
    </lineage>
</organism>
<keyword evidence="3" id="KW-1185">Reference proteome</keyword>
<gene>
    <name evidence="2" type="ORF">GRI99_16055</name>
</gene>
<feature type="transmembrane region" description="Helical" evidence="1">
    <location>
        <begin position="162"/>
        <end position="180"/>
    </location>
</feature>
<keyword evidence="1" id="KW-0812">Transmembrane</keyword>
<dbReference type="EMBL" id="WTYV01000007">
    <property type="protein sequence ID" value="MXO73143.1"/>
    <property type="molecule type" value="Genomic_DNA"/>
</dbReference>
<evidence type="ECO:0000256" key="1">
    <source>
        <dbReference type="SAM" id="Phobius"/>
    </source>
</evidence>
<name>A0A844Z5Q9_9SPHN</name>
<keyword evidence="1" id="KW-1133">Transmembrane helix</keyword>
<proteinExistence type="predicted"/>
<comment type="caution">
    <text evidence="2">The sequence shown here is derived from an EMBL/GenBank/DDBJ whole genome shotgun (WGS) entry which is preliminary data.</text>
</comment>
<evidence type="ECO:0000313" key="3">
    <source>
        <dbReference type="Proteomes" id="UP000466966"/>
    </source>
</evidence>
<feature type="transmembrane region" description="Helical" evidence="1">
    <location>
        <begin position="100"/>
        <end position="123"/>
    </location>
</feature>